<gene>
    <name evidence="1" type="ORF">HMPREF1171_02632</name>
</gene>
<dbReference type="Proteomes" id="UP000005149">
    <property type="component" value="Unassembled WGS sequence"/>
</dbReference>
<proteinExistence type="predicted"/>
<accession>K1JLH1</accession>
<comment type="caution">
    <text evidence="1">The sequence shown here is derived from an EMBL/GenBank/DDBJ whole genome shotgun (WGS) entry which is preliminary data.</text>
</comment>
<dbReference type="HOGENOM" id="CLU_3264557_0_0_6"/>
<evidence type="ECO:0000313" key="1">
    <source>
        <dbReference type="EMBL" id="EKB27478.1"/>
    </source>
</evidence>
<name>K1JLH1_9GAMM</name>
<sequence length="41" mass="4749">MVYLPFDIRQSYYTAKYNIDVNRITVGLSQPVAIHSTFLDV</sequence>
<evidence type="ECO:0000313" key="2">
    <source>
        <dbReference type="Proteomes" id="UP000005149"/>
    </source>
</evidence>
<dbReference type="EMBL" id="AGWR01000021">
    <property type="protein sequence ID" value="EKB27478.1"/>
    <property type="molecule type" value="Genomic_DNA"/>
</dbReference>
<reference evidence="1 2" key="1">
    <citation type="submission" date="2012-06" db="EMBL/GenBank/DDBJ databases">
        <title>The Genome Sequence of Aeromonas hydrophila SSU.</title>
        <authorList>
            <consortium name="The Broad Institute Genome Sequencing Platform"/>
            <person name="Earl A."/>
            <person name="Ward D."/>
            <person name="Feldgarden M."/>
            <person name="Gevers D."/>
            <person name="Chopra A."/>
            <person name="Walker B."/>
            <person name="Young S.K."/>
            <person name="Zeng Q."/>
            <person name="Gargeya S."/>
            <person name="Fitzgerald M."/>
            <person name="Haas B."/>
            <person name="Abouelleil A."/>
            <person name="Alvarado L."/>
            <person name="Arachchi H.M."/>
            <person name="Berlin A.M."/>
            <person name="Chapman S.B."/>
            <person name="Goldberg J."/>
            <person name="Griggs A."/>
            <person name="Gujja S."/>
            <person name="Hansen M."/>
            <person name="Howarth C."/>
            <person name="Imamovic A."/>
            <person name="Larimer J."/>
            <person name="McCowan C."/>
            <person name="Montmayeur A."/>
            <person name="Murphy C."/>
            <person name="Neiman D."/>
            <person name="Pearson M."/>
            <person name="Priest M."/>
            <person name="Roberts A."/>
            <person name="Saif S."/>
            <person name="Shea T."/>
            <person name="Sisk P."/>
            <person name="Sykes S."/>
            <person name="Wortman J."/>
            <person name="Nusbaum C."/>
            <person name="Birren B."/>
        </authorList>
    </citation>
    <scope>NUCLEOTIDE SEQUENCE [LARGE SCALE GENOMIC DNA]</scope>
    <source>
        <strain evidence="1 2">SSU</strain>
    </source>
</reference>
<protein>
    <submittedName>
        <fullName evidence="1">Uncharacterized protein</fullName>
    </submittedName>
</protein>
<keyword evidence="2" id="KW-1185">Reference proteome</keyword>
<dbReference type="AlphaFoldDB" id="K1JLH1"/>
<organism evidence="1 2">
    <name type="scientific">Aeromonas dhakensis</name>
    <dbReference type="NCBI Taxonomy" id="196024"/>
    <lineage>
        <taxon>Bacteria</taxon>
        <taxon>Pseudomonadati</taxon>
        <taxon>Pseudomonadota</taxon>
        <taxon>Gammaproteobacteria</taxon>
        <taxon>Aeromonadales</taxon>
        <taxon>Aeromonadaceae</taxon>
        <taxon>Aeromonas</taxon>
    </lineage>
</organism>